<dbReference type="EMBL" id="KV440993">
    <property type="protein sequence ID" value="OAD68843.1"/>
    <property type="molecule type" value="Genomic_DNA"/>
</dbReference>
<reference evidence="3" key="1">
    <citation type="submission" date="2015-06" db="EMBL/GenBank/DDBJ databases">
        <title>Expansion of signal transduction pathways in fungi by whole-genome duplication.</title>
        <authorList>
            <consortium name="DOE Joint Genome Institute"/>
            <person name="Corrochano L.M."/>
            <person name="Kuo A."/>
            <person name="Marcet-Houben M."/>
            <person name="Polaino S."/>
            <person name="Salamov A."/>
            <person name="Villalobos J.M."/>
            <person name="Alvarez M.I."/>
            <person name="Avalos J."/>
            <person name="Benito E.P."/>
            <person name="Benoit I."/>
            <person name="Burger G."/>
            <person name="Camino L.P."/>
            <person name="Canovas D."/>
            <person name="Cerda-Olmedo E."/>
            <person name="Cheng J.-F."/>
            <person name="Dominguez A."/>
            <person name="Elias M."/>
            <person name="Eslava A.P."/>
            <person name="Glaser F."/>
            <person name="Grimwood J."/>
            <person name="Gutierrez G."/>
            <person name="Heitman J."/>
            <person name="Henrissat B."/>
            <person name="Iturriaga E.A."/>
            <person name="Lang B.F."/>
            <person name="Lavin J.L."/>
            <person name="Lee S."/>
            <person name="Li W."/>
            <person name="Lindquist E."/>
            <person name="Lopez-Garcia S."/>
            <person name="Luque E.M."/>
            <person name="Marcos A.T."/>
            <person name="Martin J."/>
            <person name="McCluskey K."/>
            <person name="Medina H.R."/>
            <person name="Miralles-Duran A."/>
            <person name="Miyazaki A."/>
            <person name="Munoz-Torres E."/>
            <person name="Oguiza J.A."/>
            <person name="Ohm R."/>
            <person name="Olmedo M."/>
            <person name="Orejas M."/>
            <person name="Ortiz-Castellanos L."/>
            <person name="Pisabarro A.G."/>
            <person name="Rodriguez-Romero J."/>
            <person name="Ruiz-Herrera J."/>
            <person name="Ruiz-Vazquez R."/>
            <person name="Sanz C."/>
            <person name="Schackwitz W."/>
            <person name="Schmutz J."/>
            <person name="Shahriari M."/>
            <person name="Shelest E."/>
            <person name="Silva-Franco F."/>
            <person name="Soanes D."/>
            <person name="Syed K."/>
            <person name="Tagua V.G."/>
            <person name="Talbot N.J."/>
            <person name="Thon M."/>
            <person name="De vries R.P."/>
            <person name="Wiebenga A."/>
            <person name="Yadav J.S."/>
            <person name="Braun E.L."/>
            <person name="Baker S."/>
            <person name="Garre V."/>
            <person name="Horwitz B."/>
            <person name="Torres-Martinez S."/>
            <person name="Idnurm A."/>
            <person name="Herrera-Estrella A."/>
            <person name="Gabaldon T."/>
            <person name="Grigoriev I.V."/>
        </authorList>
    </citation>
    <scope>NUCLEOTIDE SEQUENCE [LARGE SCALE GENOMIC DNA]</scope>
    <source>
        <strain evidence="3">NRRL 1555(-)</strain>
    </source>
</reference>
<dbReference type="STRING" id="763407.A0A162TPU8"/>
<accession>A0A162TPU8</accession>
<dbReference type="GeneID" id="28997761"/>
<organism evidence="2 3">
    <name type="scientific">Phycomyces blakesleeanus (strain ATCC 8743b / DSM 1359 / FGSC 10004 / NBRC 33097 / NRRL 1555)</name>
    <dbReference type="NCBI Taxonomy" id="763407"/>
    <lineage>
        <taxon>Eukaryota</taxon>
        <taxon>Fungi</taxon>
        <taxon>Fungi incertae sedis</taxon>
        <taxon>Mucoromycota</taxon>
        <taxon>Mucoromycotina</taxon>
        <taxon>Mucoromycetes</taxon>
        <taxon>Mucorales</taxon>
        <taxon>Phycomycetaceae</taxon>
        <taxon>Phycomyces</taxon>
    </lineage>
</organism>
<evidence type="ECO:0000256" key="1">
    <source>
        <dbReference type="SAM" id="MobiDB-lite"/>
    </source>
</evidence>
<evidence type="ECO:0000313" key="2">
    <source>
        <dbReference type="EMBL" id="OAD68843.1"/>
    </source>
</evidence>
<dbReference type="VEuPathDB" id="FungiDB:PHYBLDRAFT_172700"/>
<name>A0A162TPU8_PHYB8</name>
<feature type="region of interest" description="Disordered" evidence="1">
    <location>
        <begin position="68"/>
        <end position="89"/>
    </location>
</feature>
<protein>
    <submittedName>
        <fullName evidence="2">Uncharacterized protein</fullName>
    </submittedName>
</protein>
<dbReference type="AlphaFoldDB" id="A0A162TPU8"/>
<dbReference type="PANTHER" id="PTHR31912:SF34">
    <property type="entry name" value="NOTOCHORD-RELATED PROTEIN"/>
    <property type="match status" value="1"/>
</dbReference>
<feature type="compositionally biased region" description="Acidic residues" evidence="1">
    <location>
        <begin position="74"/>
        <end position="87"/>
    </location>
</feature>
<dbReference type="PANTHER" id="PTHR31912">
    <property type="entry name" value="IP13529P"/>
    <property type="match status" value="1"/>
</dbReference>
<dbReference type="RefSeq" id="XP_018286883.1">
    <property type="nucleotide sequence ID" value="XM_018436855.1"/>
</dbReference>
<keyword evidence="3" id="KW-1185">Reference proteome</keyword>
<dbReference type="OrthoDB" id="2276327at2759"/>
<feature type="compositionally biased region" description="Low complexity" evidence="1">
    <location>
        <begin position="19"/>
        <end position="33"/>
    </location>
</feature>
<dbReference type="Proteomes" id="UP000077315">
    <property type="component" value="Unassembled WGS sequence"/>
</dbReference>
<feature type="region of interest" description="Disordered" evidence="1">
    <location>
        <begin position="1"/>
        <end position="45"/>
    </location>
</feature>
<gene>
    <name evidence="2" type="ORF">PHYBLDRAFT_172700</name>
</gene>
<dbReference type="InParanoid" id="A0A162TPU8"/>
<proteinExistence type="predicted"/>
<evidence type="ECO:0000313" key="3">
    <source>
        <dbReference type="Proteomes" id="UP000077315"/>
    </source>
</evidence>
<sequence>MGEYEKLLKRRPAMFDGPSSSASTATATTTATTNLNSNNGPAPMEFIIENPQDTYGHEISDEDEYSDDYILSDSSDDYDETTDDEDTDTRVEYDSQDHIARVAAEMRTFQSLSHAMNAYSNEDSSRQTLYRPNDFADIFTGPTHPFKSKVEFILHALFYGDEDLASERSIKKIMFAMKMVLDVREESGVALDFPTPNAVINYHKQKKNQIPVFPTASFDVVNQDNERHVLWMNKPSDYIKFTMTCPGKSSQISALPDFTENQRLNLNQGEKWKENPLLQHPMITSNGMDYWVGDVVEVQGSPNRYLLEKFFTKDGSILANAFQVYGGHDPRLNHPDDTHFLRFGNSTNFAVSTLKYTIEVDRIMSTVQKDSDLFLGRGFSVSYCPAEIVTYALTGVQSDLWLNKSRVEEFKRRLPGSGLMKVVVCPLNLYPDDTSGNSTKQYNKYDSYLMYFAALPLETRNKRENALFICTSNHTLNAVEMLPPIVDDLVRLEKGIEMYSEDYGEVVLVVAPLLLFMGDNPRQSQLAMHKGTSAKKFCRKCLIPSPRIEQGSIPDAPPYSPVDHHGSEERTRDFLCAFANADSQSELYLNGCELSYIKNGSEEFLRLEAFDPTKDMPVEILHIIPLGLTKYLMTFLWKQKMLTTSEKGRLQEALNSYKSCKSYSRTFRNKLRHTGSFVGRDFKELIQVLPGIMSKLFSDKPSASLFIKALHALGRLSSLVYMRGVDRCLDYYIAQIKHAVTDVTDLLFQLDVQILQKGFSKQDFTFKPKVHLLHHITDDIVRFGSVLQYETENGEQFNKFIREHLFKTNRHSTSRDVATRFGKQFICRHLCNGGSYVVEKPAGNGTRSVRSSIGDFVKLAPVNFPGFNLHFFGSRVNSDNSGLSTPTLCDTLAGVFQSNGQLFLGQVKIVQARDSADRMRKAFFMQKYQIVPNSNVNCIYTPAVVTDNYNNIVVLPLGGLVEVNKDVINIVQAVDIHLSVGSSNNQKFLNVAKFGMFWWMLMNIAKIY</sequence>